<dbReference type="SUPFAM" id="SSF53920">
    <property type="entry name" value="Fe-only hydrogenase"/>
    <property type="match status" value="1"/>
</dbReference>
<evidence type="ECO:0000256" key="6">
    <source>
        <dbReference type="SAM" id="MobiDB-lite"/>
    </source>
</evidence>
<evidence type="ECO:0000256" key="2">
    <source>
        <dbReference type="ARBA" id="ARBA00022485"/>
    </source>
</evidence>
<evidence type="ECO:0000256" key="4">
    <source>
        <dbReference type="ARBA" id="ARBA00025099"/>
    </source>
</evidence>
<dbReference type="Proteomes" id="UP000275078">
    <property type="component" value="Unassembled WGS sequence"/>
</dbReference>
<dbReference type="InterPro" id="IPR009016">
    <property type="entry name" value="Fe_hydrogenase"/>
</dbReference>
<feature type="region of interest" description="Disordered" evidence="6">
    <location>
        <begin position="517"/>
        <end position="541"/>
    </location>
</feature>
<reference evidence="8 9" key="1">
    <citation type="journal article" date="2018" name="Nat. Ecol. Evol.">
        <title>Pezizomycetes genomes reveal the molecular basis of ectomycorrhizal truffle lifestyle.</title>
        <authorList>
            <person name="Murat C."/>
            <person name="Payen T."/>
            <person name="Noel B."/>
            <person name="Kuo A."/>
            <person name="Morin E."/>
            <person name="Chen J."/>
            <person name="Kohler A."/>
            <person name="Krizsan K."/>
            <person name="Balestrini R."/>
            <person name="Da Silva C."/>
            <person name="Montanini B."/>
            <person name="Hainaut M."/>
            <person name="Levati E."/>
            <person name="Barry K.W."/>
            <person name="Belfiori B."/>
            <person name="Cichocki N."/>
            <person name="Clum A."/>
            <person name="Dockter R.B."/>
            <person name="Fauchery L."/>
            <person name="Guy J."/>
            <person name="Iotti M."/>
            <person name="Le Tacon F."/>
            <person name="Lindquist E.A."/>
            <person name="Lipzen A."/>
            <person name="Malagnac F."/>
            <person name="Mello A."/>
            <person name="Molinier V."/>
            <person name="Miyauchi S."/>
            <person name="Poulain J."/>
            <person name="Riccioni C."/>
            <person name="Rubini A."/>
            <person name="Sitrit Y."/>
            <person name="Splivallo R."/>
            <person name="Traeger S."/>
            <person name="Wang M."/>
            <person name="Zifcakova L."/>
            <person name="Wipf D."/>
            <person name="Zambonelli A."/>
            <person name="Paolocci F."/>
            <person name="Nowrousian M."/>
            <person name="Ottonello S."/>
            <person name="Baldrian P."/>
            <person name="Spatafora J.W."/>
            <person name="Henrissat B."/>
            <person name="Nagy L.G."/>
            <person name="Aury J.M."/>
            <person name="Wincker P."/>
            <person name="Grigoriev I.V."/>
            <person name="Bonfante P."/>
            <person name="Martin F.M."/>
        </authorList>
    </citation>
    <scope>NUCLEOTIDE SEQUENCE [LARGE SCALE GENOMIC DNA]</scope>
    <source>
        <strain evidence="8 9">RN42</strain>
    </source>
</reference>
<evidence type="ECO:0000256" key="5">
    <source>
        <dbReference type="ARBA" id="ARBA00031269"/>
    </source>
</evidence>
<evidence type="ECO:0000259" key="7">
    <source>
        <dbReference type="Pfam" id="PF02906"/>
    </source>
</evidence>
<dbReference type="OrthoDB" id="10253113at2759"/>
<keyword evidence="2" id="KW-0004">4Fe-4S</keyword>
<dbReference type="InterPro" id="IPR004108">
    <property type="entry name" value="Fe_hydrogenase_lsu_C"/>
</dbReference>
<feature type="domain" description="Iron hydrogenase large subunit C-terminal" evidence="7">
    <location>
        <begin position="96"/>
        <end position="438"/>
    </location>
</feature>
<evidence type="ECO:0000256" key="1">
    <source>
        <dbReference type="ARBA" id="ARBA00006596"/>
    </source>
</evidence>
<keyword evidence="3" id="KW-0411">Iron-sulfur</keyword>
<accession>A0A3N4HXZ5</accession>
<protein>
    <recommendedName>
        <fullName evidence="5">Nuclear architecture-related protein 1</fullName>
    </recommendedName>
</protein>
<dbReference type="STRING" id="1160509.A0A3N4HXZ5"/>
<sequence length="541" mass="59098">MSAILSADDLNDFIAPGVACIKPVETLPPPPENPENLYEVHQEDKPPAHLPPVPTKISLTDCLACSGCVTSAEALLVSLQSHDEVLDSLEKYKGEKKFVAMVSPQTRASLSAALGISPIEVQIMVENCLYEIGFDLVVDVDLGKTIALEYAFQEVKESLENKERKRPILTSACPGFICYAESTHPYLIPHLSKLKSPQALLGTLIKSILPKELGLSDPASIYTIAIMPCFDKKLEGSRGELTSNTWTTTSDPIRDVDCVITTRELLSLASSKSIEFSTLSRQRTHTPTITSPTLSHLSQIHSHSSPQSPLFDAPLDPLLSAEGTSDSYLFTILSRLQTLHPGSLVRTNPGRNLDTLEFILYDPSSPDKPLVKLARSYGFRNIQNLVRKLKPPKAPRALPRFGGKARAVAPRAPAKSAEGLDYAYVEVMACPGGCTNGGGQIKYDDEVIPAERRVENSKEWLARVDEAYFSRPNSPGGSPEEVETEVKKFVDGWAQSLGVEAEKLVLTTYREVDDEFAKQREREKSSTVRAAELAGKAGGGW</sequence>
<evidence type="ECO:0000256" key="3">
    <source>
        <dbReference type="ARBA" id="ARBA00023014"/>
    </source>
</evidence>
<name>A0A3N4HXZ5_ASCIM</name>
<dbReference type="Pfam" id="PF02906">
    <property type="entry name" value="Fe_hyd_lg_C"/>
    <property type="match status" value="1"/>
</dbReference>
<dbReference type="Gene3D" id="3.40.950.10">
    <property type="entry name" value="Fe-only Hydrogenase (Larger Subunit), Chain L, domain 3"/>
    <property type="match status" value="1"/>
</dbReference>
<gene>
    <name evidence="8" type="ORF">BJ508DRAFT_416445</name>
</gene>
<proteinExistence type="inferred from homology"/>
<comment type="function">
    <text evidence="4">Component of the cytosolic Fe/S protein assembly machinery. Required for maturation of extramitochondrial Fe/S proteins. May play a role in the transfer of pre-assembled Fe/S clusters to target apoproteins.</text>
</comment>
<dbReference type="InterPro" id="IPR050340">
    <property type="entry name" value="Cytosolic_Fe-S_CAF"/>
</dbReference>
<dbReference type="GO" id="GO:0051539">
    <property type="term" value="F:4 iron, 4 sulfur cluster binding"/>
    <property type="evidence" value="ECO:0007669"/>
    <property type="project" value="UniProtKB-KW"/>
</dbReference>
<evidence type="ECO:0000313" key="8">
    <source>
        <dbReference type="EMBL" id="RPA78715.1"/>
    </source>
</evidence>
<comment type="similarity">
    <text evidence="1">Belongs to the NARF family.</text>
</comment>
<keyword evidence="9" id="KW-1185">Reference proteome</keyword>
<organism evidence="8 9">
    <name type="scientific">Ascobolus immersus RN42</name>
    <dbReference type="NCBI Taxonomy" id="1160509"/>
    <lineage>
        <taxon>Eukaryota</taxon>
        <taxon>Fungi</taxon>
        <taxon>Dikarya</taxon>
        <taxon>Ascomycota</taxon>
        <taxon>Pezizomycotina</taxon>
        <taxon>Pezizomycetes</taxon>
        <taxon>Pezizales</taxon>
        <taxon>Ascobolaceae</taxon>
        <taxon>Ascobolus</taxon>
    </lineage>
</organism>
<keyword evidence="2" id="KW-0479">Metal-binding</keyword>
<evidence type="ECO:0000313" key="9">
    <source>
        <dbReference type="Proteomes" id="UP000275078"/>
    </source>
</evidence>
<feature type="compositionally biased region" description="Basic and acidic residues" evidence="6">
    <location>
        <begin position="517"/>
        <end position="526"/>
    </location>
</feature>
<dbReference type="PANTHER" id="PTHR11615">
    <property type="entry name" value="NITRATE, FORMATE, IRON DEHYDROGENASE"/>
    <property type="match status" value="1"/>
</dbReference>
<dbReference type="AlphaFoldDB" id="A0A3N4HXZ5"/>
<keyword evidence="2" id="KW-0408">Iron</keyword>
<dbReference type="EMBL" id="ML119708">
    <property type="protein sequence ID" value="RPA78715.1"/>
    <property type="molecule type" value="Genomic_DNA"/>
</dbReference>